<protein>
    <submittedName>
        <fullName evidence="2">Metallophosphatase/phosphoesterase</fullName>
    </submittedName>
</protein>
<dbReference type="PANTHER" id="PTHR46546">
    <property type="entry name" value="SHEWANELLA-LIKE PROTEIN PHOSPHATASE 1"/>
    <property type="match status" value="1"/>
</dbReference>
<dbReference type="GO" id="GO:0016787">
    <property type="term" value="F:hydrolase activity"/>
    <property type="evidence" value="ECO:0007669"/>
    <property type="project" value="InterPro"/>
</dbReference>
<dbReference type="SUPFAM" id="SSF56300">
    <property type="entry name" value="Metallo-dependent phosphatases"/>
    <property type="match status" value="1"/>
</dbReference>
<organism evidence="2">
    <name type="scientific">Harvfovirus sp</name>
    <dbReference type="NCBI Taxonomy" id="2487768"/>
    <lineage>
        <taxon>Viruses</taxon>
        <taxon>Varidnaviria</taxon>
        <taxon>Bamfordvirae</taxon>
        <taxon>Nucleocytoviricota</taxon>
        <taxon>Megaviricetes</taxon>
        <taxon>Imitervirales</taxon>
        <taxon>Mimiviridae</taxon>
        <taxon>Klosneuvirinae</taxon>
    </lineage>
</organism>
<dbReference type="InterPro" id="IPR029052">
    <property type="entry name" value="Metallo-depent_PP-like"/>
</dbReference>
<sequence length="365" mass="41114">MDETSSSDFSSPISPKDITNEFMNNDFVSLCKDYTYTPSVLPRVRRIIVLADIHGDYKLAIRLLEIGEVISKNHGKIKWIGGDTYVVQVGDQIDRCRPRSVENLPCDDPQATENDEASDIKILKLFNDLHEQATKVHGKVISLLGNHELMNVQGTMDYVSYQGLKEFDNYAPDKSGKEARKYAFSPGKQYAVMLGCSRLSSVIIGSNLFVHAGMIDKLLDKLHIRKPKDLEDINTLVRKWLLGLINKEYVSHIVDYDESSMFWTRILGSLPTNISSEDPTCIKYLDRVLKMFNIGSVIIGHTPQSFLFNKGINATCGNKIHRVDNASSAAFDGYDQILKLTRSINKSRTPQVLEILNDTTYNVLS</sequence>
<proteinExistence type="predicted"/>
<name>A0A3G5A4R8_9VIRU</name>
<feature type="domain" description="Calcineurin-like phosphoesterase" evidence="1">
    <location>
        <begin position="46"/>
        <end position="304"/>
    </location>
</feature>
<dbReference type="InterPro" id="IPR004843">
    <property type="entry name" value="Calcineurin-like_PHP"/>
</dbReference>
<gene>
    <name evidence="2" type="ORF">Harvfovirus7_10</name>
</gene>
<dbReference type="Gene3D" id="3.60.21.10">
    <property type="match status" value="1"/>
</dbReference>
<dbReference type="PANTHER" id="PTHR46546:SF4">
    <property type="entry name" value="SHEWANELLA-LIKE PROTEIN PHOSPHATASE 1"/>
    <property type="match status" value="1"/>
</dbReference>
<evidence type="ECO:0000259" key="1">
    <source>
        <dbReference type="Pfam" id="PF00149"/>
    </source>
</evidence>
<dbReference type="Pfam" id="PF00149">
    <property type="entry name" value="Metallophos"/>
    <property type="match status" value="1"/>
</dbReference>
<evidence type="ECO:0000313" key="2">
    <source>
        <dbReference type="EMBL" id="AYV80813.1"/>
    </source>
</evidence>
<accession>A0A3G5A4R8</accession>
<dbReference type="EMBL" id="MK072249">
    <property type="protein sequence ID" value="AYV80813.1"/>
    <property type="molecule type" value="Genomic_DNA"/>
</dbReference>
<reference evidence="2" key="1">
    <citation type="submission" date="2018-10" db="EMBL/GenBank/DDBJ databases">
        <title>Hidden diversity of soil giant viruses.</title>
        <authorList>
            <person name="Schulz F."/>
            <person name="Alteio L."/>
            <person name="Goudeau D."/>
            <person name="Ryan E.M."/>
            <person name="Malmstrom R.R."/>
            <person name="Blanchard J."/>
            <person name="Woyke T."/>
        </authorList>
    </citation>
    <scope>NUCLEOTIDE SEQUENCE</scope>
    <source>
        <strain evidence="2">HAV1</strain>
    </source>
</reference>